<dbReference type="PANTHER" id="PTHR45846:SF1">
    <property type="entry name" value="TRNA-DIHYDROURIDINE(47) SYNTHASE [NAD(P)(+)]-LIKE"/>
    <property type="match status" value="1"/>
</dbReference>
<proteinExistence type="inferred from homology"/>
<dbReference type="CDD" id="cd02801">
    <property type="entry name" value="DUS_like_FMN"/>
    <property type="match status" value="1"/>
</dbReference>
<keyword evidence="7" id="KW-0521">NADP</keyword>
<evidence type="ECO:0000313" key="14">
    <source>
        <dbReference type="EMBL" id="MDX8418255.1"/>
    </source>
</evidence>
<comment type="catalytic activity">
    <reaction evidence="11">
        <text>a 5,6-dihydrouridine in tRNA + NAD(+) = a uridine in tRNA + NADH + H(+)</text>
        <dbReference type="Rhea" id="RHEA:54452"/>
        <dbReference type="Rhea" id="RHEA-COMP:13339"/>
        <dbReference type="Rhea" id="RHEA-COMP:13887"/>
        <dbReference type="ChEBI" id="CHEBI:15378"/>
        <dbReference type="ChEBI" id="CHEBI:57540"/>
        <dbReference type="ChEBI" id="CHEBI:57945"/>
        <dbReference type="ChEBI" id="CHEBI:65315"/>
        <dbReference type="ChEBI" id="CHEBI:74443"/>
    </reaction>
</comment>
<keyword evidence="5 12" id="KW-0288">FMN</keyword>
<keyword evidence="3" id="KW-0820">tRNA-binding</keyword>
<dbReference type="InterPro" id="IPR004652">
    <property type="entry name" value="DusB-like"/>
</dbReference>
<evidence type="ECO:0000256" key="10">
    <source>
        <dbReference type="ARBA" id="ARBA00048205"/>
    </source>
</evidence>
<evidence type="ECO:0000256" key="8">
    <source>
        <dbReference type="ARBA" id="ARBA00022884"/>
    </source>
</evidence>
<dbReference type="PIRSF" id="PIRSF006621">
    <property type="entry name" value="Dus"/>
    <property type="match status" value="1"/>
</dbReference>
<keyword evidence="8" id="KW-0694">RNA-binding</keyword>
<comment type="function">
    <text evidence="2 12">Catalyzes the synthesis of 5,6-dihydrouridine (D), a modified base found in the D-loop of most tRNAs, via the reduction of the C5-C6 double bond in target uridines.</text>
</comment>
<comment type="caution">
    <text evidence="14">The sequence shown here is derived from an EMBL/GenBank/DDBJ whole genome shotgun (WGS) entry which is preliminary data.</text>
</comment>
<dbReference type="GO" id="GO:0016491">
    <property type="term" value="F:oxidoreductase activity"/>
    <property type="evidence" value="ECO:0007669"/>
    <property type="project" value="UniProtKB-KW"/>
</dbReference>
<dbReference type="Pfam" id="PF01207">
    <property type="entry name" value="Dus"/>
    <property type="match status" value="1"/>
</dbReference>
<comment type="cofactor">
    <cofactor evidence="1 12">
        <name>FMN</name>
        <dbReference type="ChEBI" id="CHEBI:58210"/>
    </cofactor>
</comment>
<dbReference type="InterPro" id="IPR024036">
    <property type="entry name" value="tRNA-dHydroUridine_Synthase_C"/>
</dbReference>
<evidence type="ECO:0000256" key="11">
    <source>
        <dbReference type="ARBA" id="ARBA00048802"/>
    </source>
</evidence>
<evidence type="ECO:0000256" key="7">
    <source>
        <dbReference type="ARBA" id="ARBA00022857"/>
    </source>
</evidence>
<evidence type="ECO:0000256" key="5">
    <source>
        <dbReference type="ARBA" id="ARBA00022643"/>
    </source>
</evidence>
<keyword evidence="6 12" id="KW-0819">tRNA processing</keyword>
<dbReference type="PANTHER" id="PTHR45846">
    <property type="entry name" value="TRNA-DIHYDROURIDINE(47) SYNTHASE [NAD(P)(+)]-LIKE"/>
    <property type="match status" value="1"/>
</dbReference>
<reference evidence="14 15" key="1">
    <citation type="submission" date="2022-03" db="EMBL/GenBank/DDBJ databases">
        <title>Novel taxa within the pig intestine.</title>
        <authorList>
            <person name="Wylensek D."/>
            <person name="Bishof K."/>
            <person name="Afrizal A."/>
            <person name="Clavel T."/>
        </authorList>
    </citation>
    <scope>NUCLEOTIDE SEQUENCE [LARGE SCALE GENOMIC DNA]</scope>
    <source>
        <strain evidence="14 15">Cla-KB-P134</strain>
    </source>
</reference>
<dbReference type="RefSeq" id="WP_320326503.1">
    <property type="nucleotide sequence ID" value="NZ_JALBUS010000021.1"/>
</dbReference>
<comment type="catalytic activity">
    <reaction evidence="10">
        <text>a 5,6-dihydrouridine in tRNA + NADP(+) = a uridine in tRNA + NADPH + H(+)</text>
        <dbReference type="Rhea" id="RHEA:23624"/>
        <dbReference type="Rhea" id="RHEA-COMP:13339"/>
        <dbReference type="Rhea" id="RHEA-COMP:13887"/>
        <dbReference type="ChEBI" id="CHEBI:15378"/>
        <dbReference type="ChEBI" id="CHEBI:57783"/>
        <dbReference type="ChEBI" id="CHEBI:58349"/>
        <dbReference type="ChEBI" id="CHEBI:65315"/>
        <dbReference type="ChEBI" id="CHEBI:74443"/>
    </reaction>
</comment>
<evidence type="ECO:0000259" key="13">
    <source>
        <dbReference type="Pfam" id="PF01207"/>
    </source>
</evidence>
<dbReference type="Gene3D" id="3.20.20.70">
    <property type="entry name" value="Aldolase class I"/>
    <property type="match status" value="1"/>
</dbReference>
<organism evidence="14 15">
    <name type="scientific">Absicoccus intestinalis</name>
    <dbReference type="NCBI Taxonomy" id="2926319"/>
    <lineage>
        <taxon>Bacteria</taxon>
        <taxon>Bacillati</taxon>
        <taxon>Bacillota</taxon>
        <taxon>Erysipelotrichia</taxon>
        <taxon>Erysipelotrichales</taxon>
        <taxon>Erysipelotrichaceae</taxon>
        <taxon>Absicoccus</taxon>
    </lineage>
</organism>
<evidence type="ECO:0000313" key="15">
    <source>
        <dbReference type="Proteomes" id="UP001285244"/>
    </source>
</evidence>
<sequence length="318" mass="35254">MPHVVKIGDVTLKNNVVVAPMAGISNIAFRKISKALGAGLVCNEMVSDKALFYGSKKTEAMCICDENEHPVSFQLFGHDIESVVYAGKYLDQQTDCDIIDFNMGCPVNKVIKARAGAYLMKDIDYAKELMDALVHAVHKPVSVKMRIGFDQEHINCVALAQALESVGVQAIALHGRTRSQMYEGKAQWEYIQAVKEAVSIPVIGNGDVRSVQDYWDIQKQTGCDAVMIGRGIVGNPFLIQDCVNGKEAEHTYAQRMDMCWQHATLLAAYKGEKAAIREMRGLASWYFKGLPNSHGFKDRCSKMQSLEDLHAILEAYQS</sequence>
<dbReference type="SUPFAM" id="SSF51395">
    <property type="entry name" value="FMN-linked oxidoreductases"/>
    <property type="match status" value="1"/>
</dbReference>
<keyword evidence="4 12" id="KW-0285">Flavoprotein</keyword>
<dbReference type="NCBIfam" id="TIGR00737">
    <property type="entry name" value="nifR3_yhdG"/>
    <property type="match status" value="1"/>
</dbReference>
<accession>A0ABU4WRW9</accession>
<evidence type="ECO:0000256" key="4">
    <source>
        <dbReference type="ARBA" id="ARBA00022630"/>
    </source>
</evidence>
<dbReference type="InterPro" id="IPR001269">
    <property type="entry name" value="DUS_fam"/>
</dbReference>
<keyword evidence="15" id="KW-1185">Reference proteome</keyword>
<dbReference type="InterPro" id="IPR035587">
    <property type="entry name" value="DUS-like_FMN-bd"/>
</dbReference>
<protein>
    <recommendedName>
        <fullName evidence="12">tRNA-dihydrouridine synthase</fullName>
        <ecNumber evidence="12">1.3.1.-</ecNumber>
    </recommendedName>
</protein>
<dbReference type="EC" id="1.3.1.-" evidence="12"/>
<gene>
    <name evidence="14" type="primary">dusB</name>
    <name evidence="14" type="ORF">MOZ64_10460</name>
</gene>
<evidence type="ECO:0000256" key="1">
    <source>
        <dbReference type="ARBA" id="ARBA00001917"/>
    </source>
</evidence>
<dbReference type="Gene3D" id="1.10.1200.80">
    <property type="entry name" value="Putative flavin oxidoreducatase, domain 2"/>
    <property type="match status" value="1"/>
</dbReference>
<feature type="domain" description="DUS-like FMN-binding" evidence="13">
    <location>
        <begin position="18"/>
        <end position="313"/>
    </location>
</feature>
<evidence type="ECO:0000256" key="9">
    <source>
        <dbReference type="ARBA" id="ARBA00023002"/>
    </source>
</evidence>
<dbReference type="InterPro" id="IPR013785">
    <property type="entry name" value="Aldolase_TIM"/>
</dbReference>
<dbReference type="Proteomes" id="UP001285244">
    <property type="component" value="Unassembled WGS sequence"/>
</dbReference>
<evidence type="ECO:0000256" key="6">
    <source>
        <dbReference type="ARBA" id="ARBA00022694"/>
    </source>
</evidence>
<comment type="similarity">
    <text evidence="12">Belongs to the dus family.</text>
</comment>
<dbReference type="InterPro" id="IPR018517">
    <property type="entry name" value="tRNA_hU_synthase_CS"/>
</dbReference>
<dbReference type="PROSITE" id="PS01136">
    <property type="entry name" value="UPF0034"/>
    <property type="match status" value="1"/>
</dbReference>
<keyword evidence="9 12" id="KW-0560">Oxidoreductase</keyword>
<evidence type="ECO:0000256" key="3">
    <source>
        <dbReference type="ARBA" id="ARBA00022555"/>
    </source>
</evidence>
<name>A0ABU4WRW9_9FIRM</name>
<evidence type="ECO:0000256" key="2">
    <source>
        <dbReference type="ARBA" id="ARBA00002790"/>
    </source>
</evidence>
<evidence type="ECO:0000256" key="12">
    <source>
        <dbReference type="PIRNR" id="PIRNR006621"/>
    </source>
</evidence>
<dbReference type="EMBL" id="JALBUS010000021">
    <property type="protein sequence ID" value="MDX8418255.1"/>
    <property type="molecule type" value="Genomic_DNA"/>
</dbReference>